<feature type="repeat" description="WD" evidence="3">
    <location>
        <begin position="516"/>
        <end position="551"/>
    </location>
</feature>
<dbReference type="RefSeq" id="WP_226575507.1">
    <property type="nucleotide sequence ID" value="NZ_BLAY01000010.1"/>
</dbReference>
<evidence type="ECO:0000256" key="1">
    <source>
        <dbReference type="ARBA" id="ARBA00022574"/>
    </source>
</evidence>
<dbReference type="InterPro" id="IPR036322">
    <property type="entry name" value="WD40_repeat_dom_sf"/>
</dbReference>
<organism evidence="5 6">
    <name type="scientific">Microseira wollei NIES-4236</name>
    <dbReference type="NCBI Taxonomy" id="2530354"/>
    <lineage>
        <taxon>Bacteria</taxon>
        <taxon>Bacillati</taxon>
        <taxon>Cyanobacteriota</taxon>
        <taxon>Cyanophyceae</taxon>
        <taxon>Oscillatoriophycideae</taxon>
        <taxon>Aerosakkonematales</taxon>
        <taxon>Aerosakkonemataceae</taxon>
        <taxon>Microseira</taxon>
    </lineage>
</organism>
<dbReference type="SMART" id="SM00220">
    <property type="entry name" value="S_TKc"/>
    <property type="match status" value="1"/>
</dbReference>
<dbReference type="Proteomes" id="UP001050975">
    <property type="component" value="Unassembled WGS sequence"/>
</dbReference>
<gene>
    <name evidence="5" type="ORF">MiSe_09710</name>
</gene>
<keyword evidence="2" id="KW-0677">Repeat</keyword>
<feature type="repeat" description="WD" evidence="3">
    <location>
        <begin position="313"/>
        <end position="347"/>
    </location>
</feature>
<keyword evidence="1 3" id="KW-0853">WD repeat</keyword>
<proteinExistence type="predicted"/>
<sequence length="551" mass="60655">MTYCFNPACENPQNPEVVEFCLACNSALWLRNRYRVIQVIEEGNFGRTLLGEDADRLSDRCVIKQLFKWRKVQDQAEAMAKVSRAFEQEAALLLKLGTHPQIPTLLACFEQDRRLYIVQEYIQGQNLLEELLEQGVFSEQKIRDLLNDLLPVLKFIHEHNVIHRDIKPMNIIRRHCDGKLVLIDFGLAKQLHPTAFGKTGSRYGTEGYAPIEQTRGKVYPASDLYSLGMTCIQLLAGAALAELYDAEQGIWIWREYLRNKGTDVSDHLGQILDKLIKDSLKERYQSAALVLKDLEDSIPRWRCVHTFSGLGKIEQVTFSPDGETIASSSDDKTLKIWHLSSRQLVQSVSSQSQAVKFAVISADGKTLASGTGDSKISIWNTVTEQLLHTLDAGAGAVHQVAFSPDGETLVSGNSDSTVKLWHPGTGKLLDTIRGHSGAVFAVALSPDGKILASGGADKTIRIWHLGSGVLLHVLTQHSAAVNALCISPDGEMLVSGSADCQIVVWHPGSGKLMDILWGHKGSVRSVAFSPDGHALASGSDDRTIKLWRCAG</sequence>
<feature type="repeat" description="WD" evidence="3">
    <location>
        <begin position="390"/>
        <end position="431"/>
    </location>
</feature>
<keyword evidence="5" id="KW-0808">Transferase</keyword>
<keyword evidence="6" id="KW-1185">Reference proteome</keyword>
<dbReference type="PROSITE" id="PS50082">
    <property type="entry name" value="WD_REPEATS_2"/>
    <property type="match status" value="6"/>
</dbReference>
<dbReference type="PRINTS" id="PR00320">
    <property type="entry name" value="GPROTEINBRPT"/>
</dbReference>
<evidence type="ECO:0000313" key="5">
    <source>
        <dbReference type="EMBL" id="GET36223.1"/>
    </source>
</evidence>
<dbReference type="InterPro" id="IPR020472">
    <property type="entry name" value="WD40_PAC1"/>
</dbReference>
<evidence type="ECO:0000256" key="2">
    <source>
        <dbReference type="ARBA" id="ARBA00022737"/>
    </source>
</evidence>
<dbReference type="PANTHER" id="PTHR22847">
    <property type="entry name" value="WD40 REPEAT PROTEIN"/>
    <property type="match status" value="1"/>
</dbReference>
<dbReference type="GO" id="GO:0005524">
    <property type="term" value="F:ATP binding"/>
    <property type="evidence" value="ECO:0007669"/>
    <property type="project" value="InterPro"/>
</dbReference>
<feature type="domain" description="Protein kinase" evidence="4">
    <location>
        <begin position="34"/>
        <end position="308"/>
    </location>
</feature>
<evidence type="ECO:0000256" key="3">
    <source>
        <dbReference type="PROSITE-ProRule" id="PRU00221"/>
    </source>
</evidence>
<accession>A0AAV3X4J9</accession>
<dbReference type="Gene3D" id="3.30.200.20">
    <property type="entry name" value="Phosphorylase Kinase, domain 1"/>
    <property type="match status" value="1"/>
</dbReference>
<dbReference type="NCBIfam" id="NF045510">
    <property type="entry name" value="4Cys_prefix_kin"/>
    <property type="match status" value="1"/>
</dbReference>
<feature type="repeat" description="WD" evidence="3">
    <location>
        <begin position="474"/>
        <end position="515"/>
    </location>
</feature>
<evidence type="ECO:0000259" key="4">
    <source>
        <dbReference type="PROSITE" id="PS50011"/>
    </source>
</evidence>
<dbReference type="InterPro" id="IPR000719">
    <property type="entry name" value="Prot_kinase_dom"/>
</dbReference>
<dbReference type="Pfam" id="PF00069">
    <property type="entry name" value="Pkinase"/>
    <property type="match status" value="1"/>
</dbReference>
<evidence type="ECO:0000313" key="6">
    <source>
        <dbReference type="Proteomes" id="UP001050975"/>
    </source>
</evidence>
<keyword evidence="5" id="KW-0723">Serine/threonine-protein kinase</keyword>
<dbReference type="InterPro" id="IPR001680">
    <property type="entry name" value="WD40_rpt"/>
</dbReference>
<dbReference type="Gene3D" id="1.10.510.10">
    <property type="entry name" value="Transferase(Phosphotransferase) domain 1"/>
    <property type="match status" value="1"/>
</dbReference>
<dbReference type="CDD" id="cd14014">
    <property type="entry name" value="STKc_PknB_like"/>
    <property type="match status" value="1"/>
</dbReference>
<dbReference type="SMART" id="SM00320">
    <property type="entry name" value="WD40"/>
    <property type="match status" value="6"/>
</dbReference>
<dbReference type="Gene3D" id="2.130.10.10">
    <property type="entry name" value="YVTN repeat-like/Quinoprotein amine dehydrogenase"/>
    <property type="match status" value="2"/>
</dbReference>
<dbReference type="Pfam" id="PF00400">
    <property type="entry name" value="WD40"/>
    <property type="match status" value="6"/>
</dbReference>
<dbReference type="SUPFAM" id="SSF56112">
    <property type="entry name" value="Protein kinase-like (PK-like)"/>
    <property type="match status" value="1"/>
</dbReference>
<dbReference type="InterPro" id="IPR011009">
    <property type="entry name" value="Kinase-like_dom_sf"/>
</dbReference>
<name>A0AAV3X4J9_9CYAN</name>
<dbReference type="PROSITE" id="PS50011">
    <property type="entry name" value="PROTEIN_KINASE_DOM"/>
    <property type="match status" value="1"/>
</dbReference>
<dbReference type="PROSITE" id="PS50294">
    <property type="entry name" value="WD_REPEATS_REGION"/>
    <property type="match status" value="5"/>
</dbReference>
<dbReference type="CDD" id="cd00200">
    <property type="entry name" value="WD40"/>
    <property type="match status" value="1"/>
</dbReference>
<dbReference type="SUPFAM" id="SSF50978">
    <property type="entry name" value="WD40 repeat-like"/>
    <property type="match status" value="1"/>
</dbReference>
<feature type="repeat" description="WD" evidence="3">
    <location>
        <begin position="432"/>
        <end position="473"/>
    </location>
</feature>
<reference evidence="5" key="1">
    <citation type="submission" date="2019-10" db="EMBL/GenBank/DDBJ databases">
        <title>Draft genome sequece of Microseira wollei NIES-4236.</title>
        <authorList>
            <person name="Yamaguchi H."/>
            <person name="Suzuki S."/>
            <person name="Kawachi M."/>
        </authorList>
    </citation>
    <scope>NUCLEOTIDE SEQUENCE</scope>
    <source>
        <strain evidence="5">NIES-4236</strain>
    </source>
</reference>
<dbReference type="GO" id="GO:0004674">
    <property type="term" value="F:protein serine/threonine kinase activity"/>
    <property type="evidence" value="ECO:0007669"/>
    <property type="project" value="UniProtKB-KW"/>
</dbReference>
<keyword evidence="5" id="KW-0418">Kinase</keyword>
<protein>
    <submittedName>
        <fullName evidence="5">Serine/threonine protein kinase with WD40 repeats</fullName>
    </submittedName>
</protein>
<dbReference type="AlphaFoldDB" id="A0AAV3X4J9"/>
<comment type="caution">
    <text evidence="5">The sequence shown here is derived from an EMBL/GenBank/DDBJ whole genome shotgun (WGS) entry which is preliminary data.</text>
</comment>
<dbReference type="InterPro" id="IPR015943">
    <property type="entry name" value="WD40/YVTN_repeat-like_dom_sf"/>
</dbReference>
<dbReference type="PANTHER" id="PTHR22847:SF637">
    <property type="entry name" value="WD REPEAT DOMAIN 5B"/>
    <property type="match status" value="1"/>
</dbReference>
<dbReference type="EMBL" id="BLAY01000010">
    <property type="protein sequence ID" value="GET36223.1"/>
    <property type="molecule type" value="Genomic_DNA"/>
</dbReference>
<feature type="repeat" description="WD" evidence="3">
    <location>
        <begin position="348"/>
        <end position="389"/>
    </location>
</feature>